<evidence type="ECO:0000256" key="1">
    <source>
        <dbReference type="ARBA" id="ARBA00009636"/>
    </source>
</evidence>
<dbReference type="PRINTS" id="PR01161">
    <property type="entry name" value="TUBULIN"/>
</dbReference>
<evidence type="ECO:0000256" key="5">
    <source>
        <dbReference type="RuleBase" id="RU000352"/>
    </source>
</evidence>
<evidence type="ECO:0000313" key="8">
    <source>
        <dbReference type="EMBL" id="GIQ82285.1"/>
    </source>
</evidence>
<evidence type="ECO:0000256" key="4">
    <source>
        <dbReference type="ARBA" id="ARBA00023134"/>
    </source>
</evidence>
<reference evidence="8 9" key="1">
    <citation type="journal article" date="2018" name="PLoS ONE">
        <title>The draft genome of Kipferlia bialata reveals reductive genome evolution in fornicate parasites.</title>
        <authorList>
            <person name="Tanifuji G."/>
            <person name="Takabayashi S."/>
            <person name="Kume K."/>
            <person name="Takagi M."/>
            <person name="Nakayama T."/>
            <person name="Kamikawa R."/>
            <person name="Inagaki Y."/>
            <person name="Hashimoto T."/>
        </authorList>
    </citation>
    <scope>NUCLEOTIDE SEQUENCE [LARGE SCALE GENOMIC DNA]</scope>
    <source>
        <strain evidence="8">NY0173</strain>
    </source>
</reference>
<evidence type="ECO:0000313" key="9">
    <source>
        <dbReference type="Proteomes" id="UP000265618"/>
    </source>
</evidence>
<accession>A0A9K3CUD6</accession>
<keyword evidence="3 5" id="KW-0547">Nucleotide-binding</keyword>
<dbReference type="OrthoDB" id="10250004at2759"/>
<name>A0A9K3CUD6_9EUKA</name>
<feature type="non-terminal residue" evidence="8">
    <location>
        <position position="1"/>
    </location>
</feature>
<protein>
    <submittedName>
        <fullName evidence="8">Delta tubulin</fullName>
    </submittedName>
</protein>
<proteinExistence type="inferred from homology"/>
<dbReference type="Pfam" id="PF00091">
    <property type="entry name" value="Tubulin"/>
    <property type="match status" value="1"/>
</dbReference>
<dbReference type="PANTHER" id="PTHR11588">
    <property type="entry name" value="TUBULIN"/>
    <property type="match status" value="1"/>
</dbReference>
<dbReference type="InterPro" id="IPR008280">
    <property type="entry name" value="Tub_FtsZ_C"/>
</dbReference>
<keyword evidence="4 5" id="KW-0342">GTP-binding</keyword>
<dbReference type="GO" id="GO:0005525">
    <property type="term" value="F:GTP binding"/>
    <property type="evidence" value="ECO:0007669"/>
    <property type="project" value="UniProtKB-UniRule"/>
</dbReference>
<feature type="region of interest" description="Disordered" evidence="6">
    <location>
        <begin position="237"/>
        <end position="277"/>
    </location>
</feature>
<evidence type="ECO:0000256" key="2">
    <source>
        <dbReference type="ARBA" id="ARBA00022701"/>
    </source>
</evidence>
<dbReference type="SMART" id="SM00864">
    <property type="entry name" value="Tubulin"/>
    <property type="match status" value="1"/>
</dbReference>
<dbReference type="PROSITE" id="PS00227">
    <property type="entry name" value="TUBULIN"/>
    <property type="match status" value="1"/>
</dbReference>
<dbReference type="EMBL" id="BDIP01000647">
    <property type="protein sequence ID" value="GIQ82285.1"/>
    <property type="molecule type" value="Genomic_DNA"/>
</dbReference>
<gene>
    <name evidence="8" type="ORF">KIPB_003392</name>
</gene>
<feature type="region of interest" description="Disordered" evidence="6">
    <location>
        <begin position="322"/>
        <end position="366"/>
    </location>
</feature>
<dbReference type="SUPFAM" id="SSF55307">
    <property type="entry name" value="Tubulin C-terminal domain-like"/>
    <property type="match status" value="1"/>
</dbReference>
<evidence type="ECO:0000256" key="3">
    <source>
        <dbReference type="ARBA" id="ARBA00022741"/>
    </source>
</evidence>
<feature type="compositionally biased region" description="Basic and acidic residues" evidence="6">
    <location>
        <begin position="249"/>
        <end position="258"/>
    </location>
</feature>
<evidence type="ECO:0000259" key="7">
    <source>
        <dbReference type="SMART" id="SM00864"/>
    </source>
</evidence>
<dbReference type="InterPro" id="IPR017975">
    <property type="entry name" value="Tubulin_CS"/>
</dbReference>
<keyword evidence="9" id="KW-1185">Reference proteome</keyword>
<feature type="domain" description="Tubulin/FtsZ GTPase" evidence="7">
    <location>
        <begin position="1"/>
        <end position="175"/>
    </location>
</feature>
<organism evidence="8 9">
    <name type="scientific">Kipferlia bialata</name>
    <dbReference type="NCBI Taxonomy" id="797122"/>
    <lineage>
        <taxon>Eukaryota</taxon>
        <taxon>Metamonada</taxon>
        <taxon>Carpediemonas-like organisms</taxon>
        <taxon>Kipferlia</taxon>
    </lineage>
</organism>
<dbReference type="Proteomes" id="UP000265618">
    <property type="component" value="Unassembled WGS sequence"/>
</dbReference>
<dbReference type="AlphaFoldDB" id="A0A9K3CUD6"/>
<dbReference type="InterPro" id="IPR000217">
    <property type="entry name" value="Tubulin"/>
</dbReference>
<sequence>VLSAHPSSLMEYDSKASVVRQSGSANNWAYGFCHHGPSVIADVLDRVQRQVEACDSLGGMVSLSSLAGGTGSGLGAYCCAALSDQYPSAPLLAQTVLPHPSEVMTQDHNAVLSLAALSQHVTGVVLSSNPHAAHLFRSSASSAADRIARPSLNDLNQVLAHTLSLSLLPLRPNRPDPVGRLARVYAPPYPYATPLAIPYYSGRDRDTHGQGGLGGGMATATWYHVTRKVGESLANYPYMTVPPRPGAPTERERERDPSKSMTSSRVAVPRSTRVKAASQTVPKEVLVPQTCYAADVALRGGDCAEVLHCMEQRLETEYAMWEEEEEEGEGEFGADLDTFPASRAPPRTPAHGGRGHPSTPYATPRPATACTPYLRGKDSARIGAEGRTGRGRGGVSDSSIVKSAAVRRHRAQAGGILSECVLSHPLFPLACDSGGLVVGGADNSVRAGGGQERERVRCAGMLVNGSGVVQELSPLCDRVEAKVNSTAYLHHYEDAGVTFNDFKDAIAVVRQTTANYNALAAQAEL</sequence>
<dbReference type="SUPFAM" id="SSF52490">
    <property type="entry name" value="Tubulin nucleotide-binding domain-like"/>
    <property type="match status" value="1"/>
</dbReference>
<dbReference type="GO" id="GO:0005874">
    <property type="term" value="C:microtubule"/>
    <property type="evidence" value="ECO:0007669"/>
    <property type="project" value="UniProtKB-KW"/>
</dbReference>
<dbReference type="GO" id="GO:0007017">
    <property type="term" value="P:microtubule-based process"/>
    <property type="evidence" value="ECO:0007669"/>
    <property type="project" value="InterPro"/>
</dbReference>
<comment type="caution">
    <text evidence="8">The sequence shown here is derived from an EMBL/GenBank/DDBJ whole genome shotgun (WGS) entry which is preliminary data.</text>
</comment>
<dbReference type="InterPro" id="IPR003008">
    <property type="entry name" value="Tubulin_FtsZ_GTPase"/>
</dbReference>
<evidence type="ECO:0000256" key="6">
    <source>
        <dbReference type="SAM" id="MobiDB-lite"/>
    </source>
</evidence>
<comment type="similarity">
    <text evidence="1 5">Belongs to the tubulin family.</text>
</comment>
<dbReference type="Gene3D" id="3.40.50.1440">
    <property type="entry name" value="Tubulin/FtsZ, GTPase domain"/>
    <property type="match status" value="1"/>
</dbReference>
<keyword evidence="2 5" id="KW-0493">Microtubule</keyword>
<dbReference type="InterPro" id="IPR036525">
    <property type="entry name" value="Tubulin/FtsZ_GTPase_sf"/>
</dbReference>
<feature type="compositionally biased region" description="Acidic residues" evidence="6">
    <location>
        <begin position="322"/>
        <end position="334"/>
    </location>
</feature>